<dbReference type="Pfam" id="PF02517">
    <property type="entry name" value="Rce1-like"/>
    <property type="match status" value="1"/>
</dbReference>
<feature type="domain" description="CAAX prenyl protease 2/Lysostaphin resistance protein A-like" evidence="2">
    <location>
        <begin position="116"/>
        <end position="214"/>
    </location>
</feature>
<dbReference type="GO" id="GO:0008237">
    <property type="term" value="F:metallopeptidase activity"/>
    <property type="evidence" value="ECO:0007669"/>
    <property type="project" value="UniProtKB-KW"/>
</dbReference>
<dbReference type="GO" id="GO:0080120">
    <property type="term" value="P:CAAX-box protein maturation"/>
    <property type="evidence" value="ECO:0007669"/>
    <property type="project" value="UniProtKB-ARBA"/>
</dbReference>
<dbReference type="EMBL" id="JACEGA010000001">
    <property type="protein sequence ID" value="MBB2182218.1"/>
    <property type="molecule type" value="Genomic_DNA"/>
</dbReference>
<organism evidence="3 4">
    <name type="scientific">Variimorphobacter saccharofermentans</name>
    <dbReference type="NCBI Taxonomy" id="2755051"/>
    <lineage>
        <taxon>Bacteria</taxon>
        <taxon>Bacillati</taxon>
        <taxon>Bacillota</taxon>
        <taxon>Clostridia</taxon>
        <taxon>Lachnospirales</taxon>
        <taxon>Lachnospiraceae</taxon>
        <taxon>Variimorphobacter</taxon>
    </lineage>
</organism>
<reference evidence="3 4" key="1">
    <citation type="submission" date="2020-07" db="EMBL/GenBank/DDBJ databases">
        <title>Characterization and genome sequencing of isolate MD1, a novel member within the family Lachnospiraceae.</title>
        <authorList>
            <person name="Rettenmaier R."/>
            <person name="Di Bello L."/>
            <person name="Zinser C."/>
            <person name="Scheitz K."/>
            <person name="Liebl W."/>
            <person name="Zverlov V."/>
        </authorList>
    </citation>
    <scope>NUCLEOTIDE SEQUENCE [LARGE SCALE GENOMIC DNA]</scope>
    <source>
        <strain evidence="3 4">MD1</strain>
    </source>
</reference>
<gene>
    <name evidence="3" type="ORF">H0486_04930</name>
</gene>
<comment type="caution">
    <text evidence="3">The sequence shown here is derived from an EMBL/GenBank/DDBJ whole genome shotgun (WGS) entry which is preliminary data.</text>
</comment>
<keyword evidence="1" id="KW-0472">Membrane</keyword>
<keyword evidence="4" id="KW-1185">Reference proteome</keyword>
<feature type="transmembrane region" description="Helical" evidence="1">
    <location>
        <begin position="236"/>
        <end position="253"/>
    </location>
</feature>
<accession>A0A839JYB3</accession>
<sequence length="269" mass="30888">MKNILSIIFGKKYIGIWLAILFYILFSMVTSIYRYRVDGTVWFLVNSLQRLLFGLIELMLFMKCFQKKDWKEVLNFKGYKKGLLAGSGIILFIIYFVILYITGVSGIVGLTFPLAFSQLFCQQITTGFFEEITYRGFILEGYFYHEKQKVSTRLIYTLVSFLLFGSGHLMNCTSWSDGVFRMVTTGIIGMSFTAIYLYSHNLLIAMILHFIFDIPANLIIYANWSNTVIKVFLDDIFYGMYIIIGITSLIFIIKAGNNSNCQQEAASIS</sequence>
<dbReference type="InterPro" id="IPR003675">
    <property type="entry name" value="Rce1/LyrA-like_dom"/>
</dbReference>
<proteinExistence type="predicted"/>
<dbReference type="RefSeq" id="WP_228351946.1">
    <property type="nucleotide sequence ID" value="NZ_JACEGA010000001.1"/>
</dbReference>
<feature type="transmembrane region" description="Helical" evidence="1">
    <location>
        <begin position="82"/>
        <end position="101"/>
    </location>
</feature>
<keyword evidence="1" id="KW-0812">Transmembrane</keyword>
<keyword evidence="3" id="KW-0378">Hydrolase</keyword>
<keyword evidence="3" id="KW-0482">Metalloprotease</keyword>
<dbReference type="Proteomes" id="UP000574276">
    <property type="component" value="Unassembled WGS sequence"/>
</dbReference>
<feature type="transmembrane region" description="Helical" evidence="1">
    <location>
        <begin position="179"/>
        <end position="198"/>
    </location>
</feature>
<feature type="transmembrane region" description="Helical" evidence="1">
    <location>
        <begin position="12"/>
        <end position="35"/>
    </location>
</feature>
<evidence type="ECO:0000313" key="4">
    <source>
        <dbReference type="Proteomes" id="UP000574276"/>
    </source>
</evidence>
<dbReference type="GO" id="GO:0004175">
    <property type="term" value="F:endopeptidase activity"/>
    <property type="evidence" value="ECO:0007669"/>
    <property type="project" value="UniProtKB-ARBA"/>
</dbReference>
<name>A0A839JYB3_9FIRM</name>
<evidence type="ECO:0000259" key="2">
    <source>
        <dbReference type="Pfam" id="PF02517"/>
    </source>
</evidence>
<dbReference type="GO" id="GO:0006508">
    <property type="term" value="P:proteolysis"/>
    <property type="evidence" value="ECO:0007669"/>
    <property type="project" value="UniProtKB-KW"/>
</dbReference>
<feature type="transmembrane region" description="Helical" evidence="1">
    <location>
        <begin position="41"/>
        <end position="61"/>
    </location>
</feature>
<keyword evidence="3" id="KW-0645">Protease</keyword>
<keyword evidence="1" id="KW-1133">Transmembrane helix</keyword>
<dbReference type="AlphaFoldDB" id="A0A839JYB3"/>
<evidence type="ECO:0000256" key="1">
    <source>
        <dbReference type="SAM" id="Phobius"/>
    </source>
</evidence>
<protein>
    <submittedName>
        <fullName evidence="3">CPBP family intramembrane metalloprotease</fullName>
    </submittedName>
</protein>
<feature type="transmembrane region" description="Helical" evidence="1">
    <location>
        <begin position="150"/>
        <end position="167"/>
    </location>
</feature>
<evidence type="ECO:0000313" key="3">
    <source>
        <dbReference type="EMBL" id="MBB2182218.1"/>
    </source>
</evidence>
<feature type="transmembrane region" description="Helical" evidence="1">
    <location>
        <begin position="203"/>
        <end position="224"/>
    </location>
</feature>